<reference evidence="1" key="1">
    <citation type="submission" date="2020-04" db="EMBL/GenBank/DDBJ databases">
        <authorList>
            <person name="Chiriac C."/>
            <person name="Salcher M."/>
            <person name="Ghai R."/>
            <person name="Kavagutti S V."/>
        </authorList>
    </citation>
    <scope>NUCLEOTIDE SEQUENCE</scope>
</reference>
<gene>
    <name evidence="1" type="ORF">UFOVP29_76</name>
</gene>
<evidence type="ECO:0000313" key="1">
    <source>
        <dbReference type="EMBL" id="CAB4122821.1"/>
    </source>
</evidence>
<proteinExistence type="predicted"/>
<accession>A0A6J5KM28</accession>
<sequence length="212" mass="24435">MILTHLQRSFRLFRISGEELDVCVCKLSANLDLLSFKDGSIQNDHLMMLDMWLGHVVENTVVYDFWHEMDITTLDYLKNNVMMCPGDPDDYTLAQLFLRKMQSILQNTVTIMDLQFSTDNGPGIAFTITPDTVELPNITEWVGARHYWSDPWWDRGDGSTMDIIPDEDSNLNDKPDVLIDLTEFLPQRDQPRAPAEILKPNFQLKIINNDSP</sequence>
<name>A0A6J5KM28_9CAUD</name>
<dbReference type="EMBL" id="LR796167">
    <property type="protein sequence ID" value="CAB4122821.1"/>
    <property type="molecule type" value="Genomic_DNA"/>
</dbReference>
<protein>
    <submittedName>
        <fullName evidence="1">Uncharacterized protein</fullName>
    </submittedName>
</protein>
<organism evidence="1">
    <name type="scientific">uncultured Caudovirales phage</name>
    <dbReference type="NCBI Taxonomy" id="2100421"/>
    <lineage>
        <taxon>Viruses</taxon>
        <taxon>Duplodnaviria</taxon>
        <taxon>Heunggongvirae</taxon>
        <taxon>Uroviricota</taxon>
        <taxon>Caudoviricetes</taxon>
        <taxon>Peduoviridae</taxon>
        <taxon>Maltschvirus</taxon>
        <taxon>Maltschvirus maltsch</taxon>
    </lineage>
</organism>